<evidence type="ECO:0000256" key="4">
    <source>
        <dbReference type="ARBA" id="ARBA00023136"/>
    </source>
</evidence>
<keyword evidence="4 5" id="KW-0472">Membrane</keyword>
<dbReference type="GO" id="GO:0007189">
    <property type="term" value="P:adenylate cyclase-activating G protein-coupled receptor signaling pathway"/>
    <property type="evidence" value="ECO:0007669"/>
    <property type="project" value="TreeGrafter"/>
</dbReference>
<dbReference type="InterPro" id="IPR017981">
    <property type="entry name" value="GPCR_2-like_7TM"/>
</dbReference>
<evidence type="ECO:0000313" key="8">
    <source>
        <dbReference type="Proteomes" id="UP001187415"/>
    </source>
</evidence>
<evidence type="ECO:0000256" key="3">
    <source>
        <dbReference type="ARBA" id="ARBA00022989"/>
    </source>
</evidence>
<proteinExistence type="predicted"/>
<keyword evidence="3 5" id="KW-1133">Transmembrane helix</keyword>
<dbReference type="SUPFAM" id="SSF81321">
    <property type="entry name" value="Family A G protein-coupled receptor-like"/>
    <property type="match status" value="1"/>
</dbReference>
<sequence length="202" mass="22855">MLVHQLIFVFSPLRKRVFMFLSSIVGYVFPILMVGCSYMYYKYTNKPYYERKTCWLVFERLLVGSMHAFLLPVGTIVLTNIFCMIVVIVTLVKSSVPEGGKADDKDTAKSILKVMVILTPVFGVTWVLGFFQLMVDPVSPMFTVVCFSFTILNSFQGLLILVTGCFAEQKVREEMLKLIMAKSNGQSGSTKNLTSTTYTRDK</sequence>
<keyword evidence="2 5" id="KW-0812">Transmembrane</keyword>
<dbReference type="PANTHER" id="PTHR45813:SF2">
    <property type="entry name" value="ADHESION G-PROTEIN COUPLED RECEPTOR F3"/>
    <property type="match status" value="1"/>
</dbReference>
<dbReference type="GO" id="GO:0004930">
    <property type="term" value="F:G protein-coupled receptor activity"/>
    <property type="evidence" value="ECO:0007669"/>
    <property type="project" value="InterPro"/>
</dbReference>
<feature type="transmembrane region" description="Helical" evidence="5">
    <location>
        <begin position="112"/>
        <end position="135"/>
    </location>
</feature>
<feature type="transmembrane region" description="Helical" evidence="5">
    <location>
        <begin position="20"/>
        <end position="41"/>
    </location>
</feature>
<evidence type="ECO:0000259" key="6">
    <source>
        <dbReference type="PROSITE" id="PS50261"/>
    </source>
</evidence>
<evidence type="ECO:0000256" key="1">
    <source>
        <dbReference type="ARBA" id="ARBA00004141"/>
    </source>
</evidence>
<feature type="domain" description="G-protein coupled receptors family 2 profile 2" evidence="6">
    <location>
        <begin position="1"/>
        <end position="168"/>
    </location>
</feature>
<dbReference type="Gene3D" id="1.20.1070.10">
    <property type="entry name" value="Rhodopsin 7-helix transmembrane proteins"/>
    <property type="match status" value="1"/>
</dbReference>
<dbReference type="PROSITE" id="PS50261">
    <property type="entry name" value="G_PROTEIN_RECEP_F2_4"/>
    <property type="match status" value="1"/>
</dbReference>
<name>A0AA88ND97_CHASR</name>
<dbReference type="GO" id="GO:0007166">
    <property type="term" value="P:cell surface receptor signaling pathway"/>
    <property type="evidence" value="ECO:0007669"/>
    <property type="project" value="InterPro"/>
</dbReference>
<dbReference type="Proteomes" id="UP001187415">
    <property type="component" value="Unassembled WGS sequence"/>
</dbReference>
<gene>
    <name evidence="7" type="ORF">Q5P01_005299</name>
</gene>
<feature type="transmembrane region" description="Helical" evidence="5">
    <location>
        <begin position="141"/>
        <end position="167"/>
    </location>
</feature>
<keyword evidence="8" id="KW-1185">Reference proteome</keyword>
<evidence type="ECO:0000313" key="7">
    <source>
        <dbReference type="EMBL" id="KAK2856564.1"/>
    </source>
</evidence>
<comment type="subcellular location">
    <subcellularLocation>
        <location evidence="1">Membrane</location>
        <topology evidence="1">Multi-pass membrane protein</topology>
    </subcellularLocation>
</comment>
<comment type="caution">
    <text evidence="7">The sequence shown here is derived from an EMBL/GenBank/DDBJ whole genome shotgun (WGS) entry which is preliminary data.</text>
</comment>
<dbReference type="GO" id="GO:0016020">
    <property type="term" value="C:membrane"/>
    <property type="evidence" value="ECO:0007669"/>
    <property type="project" value="UniProtKB-SubCell"/>
</dbReference>
<dbReference type="PANTHER" id="PTHR45813">
    <property type="entry name" value="IG-LIKE DOMAIN-CONTAINING PROTEIN"/>
    <property type="match status" value="1"/>
</dbReference>
<feature type="transmembrane region" description="Helical" evidence="5">
    <location>
        <begin position="69"/>
        <end position="92"/>
    </location>
</feature>
<evidence type="ECO:0000256" key="2">
    <source>
        <dbReference type="ARBA" id="ARBA00022692"/>
    </source>
</evidence>
<evidence type="ECO:0000256" key="5">
    <source>
        <dbReference type="SAM" id="Phobius"/>
    </source>
</evidence>
<organism evidence="7 8">
    <name type="scientific">Channa striata</name>
    <name type="common">Snakehead murrel</name>
    <name type="synonym">Ophicephalus striatus</name>
    <dbReference type="NCBI Taxonomy" id="64152"/>
    <lineage>
        <taxon>Eukaryota</taxon>
        <taxon>Metazoa</taxon>
        <taxon>Chordata</taxon>
        <taxon>Craniata</taxon>
        <taxon>Vertebrata</taxon>
        <taxon>Euteleostomi</taxon>
        <taxon>Actinopterygii</taxon>
        <taxon>Neopterygii</taxon>
        <taxon>Teleostei</taxon>
        <taxon>Neoteleostei</taxon>
        <taxon>Acanthomorphata</taxon>
        <taxon>Anabantaria</taxon>
        <taxon>Anabantiformes</taxon>
        <taxon>Channoidei</taxon>
        <taxon>Channidae</taxon>
        <taxon>Channa</taxon>
    </lineage>
</organism>
<reference evidence="7" key="1">
    <citation type="submission" date="2023-07" db="EMBL/GenBank/DDBJ databases">
        <title>Chromosome-level Genome Assembly of Striped Snakehead (Channa striata).</title>
        <authorList>
            <person name="Liu H."/>
        </authorList>
    </citation>
    <scope>NUCLEOTIDE SEQUENCE</scope>
    <source>
        <strain evidence="7">Gz</strain>
        <tissue evidence="7">Muscle</tissue>
    </source>
</reference>
<dbReference type="Pfam" id="PF00002">
    <property type="entry name" value="7tm_2"/>
    <property type="match status" value="1"/>
</dbReference>
<protein>
    <recommendedName>
        <fullName evidence="6">G-protein coupled receptors family 2 profile 2 domain-containing protein</fullName>
    </recommendedName>
</protein>
<dbReference type="PRINTS" id="PR00249">
    <property type="entry name" value="GPCRSECRETIN"/>
</dbReference>
<dbReference type="AlphaFoldDB" id="A0AA88ND97"/>
<dbReference type="EMBL" id="JAUPFM010000003">
    <property type="protein sequence ID" value="KAK2856564.1"/>
    <property type="molecule type" value="Genomic_DNA"/>
</dbReference>
<accession>A0AA88ND97</accession>
<dbReference type="InterPro" id="IPR051587">
    <property type="entry name" value="Adhesion_GPCR"/>
</dbReference>
<dbReference type="InterPro" id="IPR000832">
    <property type="entry name" value="GPCR_2_secretin-like"/>
</dbReference>